<dbReference type="InterPro" id="IPR031736">
    <property type="entry name" value="REXO1-like_dom"/>
</dbReference>
<sequence>ISTQVRPVAKGHVGPATAADIRPSAAKIPSKLATTTEAKSAYRNVVSGINETKMKPTVTISNRSSTGSNLSHSGPMLQAKSTTGGPPMILPDLKSQVPQKVRQMTVTRMYEQFLRIYKPLDDHMLLAFQHSENQERKIHQSSVNQAGYKQSAAGVLGRLKKRLPSENKDDVGIDGEWTEKMSQQKTGMRSELQQYILTEEQLEKMNYPLADALEISQSIDSSVGIERQCDRCTKSFIVKDILTKQDMELCRYHHGRIRKIKVHGEYERLYYCCNSPPESLGCTTGPHVYKDETIEALAKRIPFSSVKPVSGASKYIRQIIALDCEMAYTTAGMELVRISAIDEFNETIMDELVLPQHMVVDLNSRYSGIQTLRGAKYNLQDIQLMLSKFMDEHTILAGHGLENDLKALRIFHPNIVDTVALYPHPNGLPYRYGLRFLANKYLQRFIQDSSDGHDSFEDAKTSLDLIKLKVEKGMCKMSNPDDHD</sequence>
<keyword evidence="4" id="KW-0378">Hydrolase</keyword>
<dbReference type="InterPro" id="IPR047021">
    <property type="entry name" value="REXO1/3/4-like"/>
</dbReference>
<dbReference type="AlphaFoldDB" id="A0A8H7Q7K6"/>
<comment type="caution">
    <text evidence="8">The sequence shown here is derived from an EMBL/GenBank/DDBJ whole genome shotgun (WGS) entry which is preliminary data.</text>
</comment>
<evidence type="ECO:0000256" key="4">
    <source>
        <dbReference type="ARBA" id="ARBA00022801"/>
    </source>
</evidence>
<dbReference type="Proteomes" id="UP000612746">
    <property type="component" value="Unassembled WGS sequence"/>
</dbReference>
<evidence type="ECO:0000256" key="2">
    <source>
        <dbReference type="ARBA" id="ARBA00006357"/>
    </source>
</evidence>
<proteinExistence type="inferred from homology"/>
<dbReference type="FunFam" id="3.30.420.10:FF:000031">
    <property type="entry name" value="RNA exonuclease 1"/>
    <property type="match status" value="1"/>
</dbReference>
<dbReference type="Pfam" id="PF15870">
    <property type="entry name" value="EloA-BP1"/>
    <property type="match status" value="1"/>
</dbReference>
<dbReference type="InterPro" id="IPR013520">
    <property type="entry name" value="Ribonucl_H"/>
</dbReference>
<dbReference type="InterPro" id="IPR034922">
    <property type="entry name" value="REX1-like_exo"/>
</dbReference>
<dbReference type="CDD" id="cd06145">
    <property type="entry name" value="REX1_like"/>
    <property type="match status" value="1"/>
</dbReference>
<protein>
    <recommendedName>
        <fullName evidence="7">Exonuclease domain-containing protein</fullName>
    </recommendedName>
</protein>
<feature type="domain" description="Exonuclease" evidence="7">
    <location>
        <begin position="318"/>
        <end position="475"/>
    </location>
</feature>
<evidence type="ECO:0000313" key="8">
    <source>
        <dbReference type="EMBL" id="KAG2186703.1"/>
    </source>
</evidence>
<evidence type="ECO:0000256" key="6">
    <source>
        <dbReference type="ARBA" id="ARBA00023242"/>
    </source>
</evidence>
<keyword evidence="5" id="KW-0269">Exonuclease</keyword>
<evidence type="ECO:0000313" key="9">
    <source>
        <dbReference type="Proteomes" id="UP000612746"/>
    </source>
</evidence>
<dbReference type="GO" id="GO:0004527">
    <property type="term" value="F:exonuclease activity"/>
    <property type="evidence" value="ECO:0007669"/>
    <property type="project" value="UniProtKB-KW"/>
</dbReference>
<comment type="similarity">
    <text evidence="2">Belongs to the REXO1/REXO3 family.</text>
</comment>
<dbReference type="Gene3D" id="3.30.420.10">
    <property type="entry name" value="Ribonuclease H-like superfamily/Ribonuclease H"/>
    <property type="match status" value="1"/>
</dbReference>
<reference evidence="8" key="1">
    <citation type="submission" date="2020-12" db="EMBL/GenBank/DDBJ databases">
        <title>Metabolic potential, ecology and presence of endohyphal bacteria is reflected in genomic diversity of Mucoromycotina.</title>
        <authorList>
            <person name="Muszewska A."/>
            <person name="Okrasinska A."/>
            <person name="Steczkiewicz K."/>
            <person name="Drgas O."/>
            <person name="Orlowska M."/>
            <person name="Perlinska-Lenart U."/>
            <person name="Aleksandrzak-Piekarczyk T."/>
            <person name="Szatraj K."/>
            <person name="Zielenkiewicz U."/>
            <person name="Pilsyk S."/>
            <person name="Malc E."/>
            <person name="Mieczkowski P."/>
            <person name="Kruszewska J.S."/>
            <person name="Biernat P."/>
            <person name="Pawlowska J."/>
        </authorList>
    </citation>
    <scope>NUCLEOTIDE SEQUENCE</scope>
    <source>
        <strain evidence="8">WA0000051536</strain>
    </source>
</reference>
<name>A0A8H7Q7K6_9FUNG</name>
<keyword evidence="3" id="KW-0540">Nuclease</keyword>
<accession>A0A8H7Q7K6</accession>
<dbReference type="PANTHER" id="PTHR12801:SF115">
    <property type="entry name" value="FI18136P1-RELATED"/>
    <property type="match status" value="1"/>
</dbReference>
<dbReference type="InterPro" id="IPR012337">
    <property type="entry name" value="RNaseH-like_sf"/>
</dbReference>
<organism evidence="8 9">
    <name type="scientific">Umbelopsis vinacea</name>
    <dbReference type="NCBI Taxonomy" id="44442"/>
    <lineage>
        <taxon>Eukaryota</taxon>
        <taxon>Fungi</taxon>
        <taxon>Fungi incertae sedis</taxon>
        <taxon>Mucoromycota</taxon>
        <taxon>Mucoromycotina</taxon>
        <taxon>Umbelopsidomycetes</taxon>
        <taxon>Umbelopsidales</taxon>
        <taxon>Umbelopsidaceae</taxon>
        <taxon>Umbelopsis</taxon>
    </lineage>
</organism>
<dbReference type="GO" id="GO:0010629">
    <property type="term" value="P:negative regulation of gene expression"/>
    <property type="evidence" value="ECO:0007669"/>
    <property type="project" value="UniProtKB-ARBA"/>
</dbReference>
<dbReference type="GO" id="GO:0003676">
    <property type="term" value="F:nucleic acid binding"/>
    <property type="evidence" value="ECO:0007669"/>
    <property type="project" value="InterPro"/>
</dbReference>
<dbReference type="SMART" id="SM00479">
    <property type="entry name" value="EXOIII"/>
    <property type="match status" value="1"/>
</dbReference>
<dbReference type="SUPFAM" id="SSF53098">
    <property type="entry name" value="Ribonuclease H-like"/>
    <property type="match status" value="1"/>
</dbReference>
<feature type="non-terminal residue" evidence="8">
    <location>
        <position position="1"/>
    </location>
</feature>
<comment type="subcellular location">
    <subcellularLocation>
        <location evidence="1">Nucleus</location>
    </subcellularLocation>
</comment>
<dbReference type="InterPro" id="IPR036397">
    <property type="entry name" value="RNaseH_sf"/>
</dbReference>
<dbReference type="OrthoDB" id="8191639at2759"/>
<dbReference type="GO" id="GO:0005634">
    <property type="term" value="C:nucleus"/>
    <property type="evidence" value="ECO:0007669"/>
    <property type="project" value="UniProtKB-SubCell"/>
</dbReference>
<evidence type="ECO:0000256" key="5">
    <source>
        <dbReference type="ARBA" id="ARBA00022839"/>
    </source>
</evidence>
<evidence type="ECO:0000256" key="1">
    <source>
        <dbReference type="ARBA" id="ARBA00004123"/>
    </source>
</evidence>
<keyword evidence="6" id="KW-0539">Nucleus</keyword>
<dbReference type="PANTHER" id="PTHR12801">
    <property type="entry name" value="RNA EXONUCLEASE REXO1 / RECO3 FAMILY MEMBER-RELATED"/>
    <property type="match status" value="1"/>
</dbReference>
<dbReference type="EMBL" id="JAEPRA010000004">
    <property type="protein sequence ID" value="KAG2186703.1"/>
    <property type="molecule type" value="Genomic_DNA"/>
</dbReference>
<keyword evidence="9" id="KW-1185">Reference proteome</keyword>
<evidence type="ECO:0000256" key="3">
    <source>
        <dbReference type="ARBA" id="ARBA00022722"/>
    </source>
</evidence>
<evidence type="ECO:0000259" key="7">
    <source>
        <dbReference type="SMART" id="SM00479"/>
    </source>
</evidence>
<gene>
    <name evidence="8" type="ORF">INT44_002929</name>
</gene>